<sequence length="370" mass="39163">MTPTKTIVTTGTAGDALANPDRRGLLKRAGGVAVAGAAVAAGAATFAAPHVARAADPVTWRMQALWDANTTPMKFEQVFADRVKELTDGGFQIQTFTAGQLVPANQAFDAVRAGAFQMMKTFDGYEAGKIPAFAFTSTIPFGFPESDQYEAWFYELGGLDMAREAYGKAGLMYIAPTVYGQEPIHSKVKITSVAEFAGKKGRFVGLASSVMGAMGVSVTPLPTAEVYSALEKGVIDIADRGDLTANLQAGLAEVAKFLILPGVHQPTTATSYVANKAAYDALPAPYKAALATAAREVSAALRQHNVVQDVAALAKYREAGVEIVELDPADIRASRPKAEEQWRVATKNDPLATRILDSQVAFMTQLGLLG</sequence>
<dbReference type="Pfam" id="PF03480">
    <property type="entry name" value="DctP"/>
    <property type="match status" value="1"/>
</dbReference>
<dbReference type="Gene3D" id="3.40.190.170">
    <property type="entry name" value="Bacterial extracellular solute-binding protein, family 7"/>
    <property type="match status" value="1"/>
</dbReference>
<keyword evidence="1" id="KW-0732">Signal</keyword>
<dbReference type="InterPro" id="IPR018389">
    <property type="entry name" value="DctP_fam"/>
</dbReference>
<dbReference type="EMBL" id="JBBKTW010000005">
    <property type="protein sequence ID" value="MEN2989679.1"/>
    <property type="molecule type" value="Genomic_DNA"/>
</dbReference>
<evidence type="ECO:0000313" key="3">
    <source>
        <dbReference type="Proteomes" id="UP001413721"/>
    </source>
</evidence>
<proteinExistence type="predicted"/>
<comment type="caution">
    <text evidence="2">The sequence shown here is derived from an EMBL/GenBank/DDBJ whole genome shotgun (WGS) entry which is preliminary data.</text>
</comment>
<name>A0ABU9YLJ7_9PROT</name>
<dbReference type="InterPro" id="IPR038404">
    <property type="entry name" value="TRAP_DctP_sf"/>
</dbReference>
<evidence type="ECO:0000313" key="2">
    <source>
        <dbReference type="EMBL" id="MEN2989679.1"/>
    </source>
</evidence>
<dbReference type="PANTHER" id="PTHR33376">
    <property type="match status" value="1"/>
</dbReference>
<dbReference type="PIRSF" id="PIRSF039026">
    <property type="entry name" value="SiaP"/>
    <property type="match status" value="1"/>
</dbReference>
<gene>
    <name evidence="2" type="primary">dctP</name>
    <name evidence="2" type="ORF">WG926_15285</name>
</gene>
<dbReference type="PANTHER" id="PTHR33376:SF5">
    <property type="entry name" value="EXTRACYTOPLASMIC SOLUTE RECEPTOR PROTEIN"/>
    <property type="match status" value="1"/>
</dbReference>
<dbReference type="PROSITE" id="PS51318">
    <property type="entry name" value="TAT"/>
    <property type="match status" value="1"/>
</dbReference>
<evidence type="ECO:0000256" key="1">
    <source>
        <dbReference type="ARBA" id="ARBA00022729"/>
    </source>
</evidence>
<accession>A0ABU9YLJ7</accession>
<dbReference type="Gene3D" id="3.40.190.10">
    <property type="entry name" value="Periplasmic binding protein-like II"/>
    <property type="match status" value="1"/>
</dbReference>
<dbReference type="NCBIfam" id="NF037995">
    <property type="entry name" value="TRAP_S1"/>
    <property type="match status" value="1"/>
</dbReference>
<organism evidence="2 3">
    <name type="scientific">Tistrella arctica</name>
    <dbReference type="NCBI Taxonomy" id="3133430"/>
    <lineage>
        <taxon>Bacteria</taxon>
        <taxon>Pseudomonadati</taxon>
        <taxon>Pseudomonadota</taxon>
        <taxon>Alphaproteobacteria</taxon>
        <taxon>Geminicoccales</taxon>
        <taxon>Geminicoccaceae</taxon>
        <taxon>Tistrella</taxon>
    </lineage>
</organism>
<reference evidence="2 3" key="1">
    <citation type="submission" date="2024-03" db="EMBL/GenBank/DDBJ databases">
        <title>High-quality draft genome sequencing of Tistrella sp. BH-R2-4.</title>
        <authorList>
            <person name="Dong C."/>
        </authorList>
    </citation>
    <scope>NUCLEOTIDE SEQUENCE [LARGE SCALE GENOMIC DNA]</scope>
    <source>
        <strain evidence="2 3">BH-R2-4</strain>
    </source>
</reference>
<protein>
    <submittedName>
        <fullName evidence="2">TRAP transporter substrate-binding protein DctP</fullName>
    </submittedName>
</protein>
<dbReference type="InterPro" id="IPR006311">
    <property type="entry name" value="TAT_signal"/>
</dbReference>
<dbReference type="InterPro" id="IPR026289">
    <property type="entry name" value="SBP_TakP-like"/>
</dbReference>
<dbReference type="Proteomes" id="UP001413721">
    <property type="component" value="Unassembled WGS sequence"/>
</dbReference>
<dbReference type="RefSeq" id="WP_372057478.1">
    <property type="nucleotide sequence ID" value="NZ_JBBKTW010000005.1"/>
</dbReference>
<keyword evidence="3" id="KW-1185">Reference proteome</keyword>